<keyword evidence="7" id="KW-1185">Reference proteome</keyword>
<evidence type="ECO:0000256" key="3">
    <source>
        <dbReference type="ARBA" id="ARBA00022618"/>
    </source>
</evidence>
<dbReference type="InterPro" id="IPR011989">
    <property type="entry name" value="ARM-like"/>
</dbReference>
<evidence type="ECO:0000256" key="1">
    <source>
        <dbReference type="ARBA" id="ARBA00008384"/>
    </source>
</evidence>
<comment type="similarity">
    <text evidence="1">Belongs to the ataxin-10 family.</text>
</comment>
<evidence type="ECO:0000256" key="5">
    <source>
        <dbReference type="ARBA" id="ARBA00045173"/>
    </source>
</evidence>
<dbReference type="KEGG" id="bbel:109477393"/>
<dbReference type="InterPro" id="IPR019156">
    <property type="entry name" value="Ataxin-10_domain"/>
</dbReference>
<dbReference type="InterPro" id="IPR016024">
    <property type="entry name" value="ARM-type_fold"/>
</dbReference>
<protein>
    <recommendedName>
        <fullName evidence="2">Ataxin-10</fullName>
    </recommendedName>
</protein>
<organism evidence="7 8">
    <name type="scientific">Branchiostoma belcheri</name>
    <name type="common">Amphioxus</name>
    <dbReference type="NCBI Taxonomy" id="7741"/>
    <lineage>
        <taxon>Eukaryota</taxon>
        <taxon>Metazoa</taxon>
        <taxon>Chordata</taxon>
        <taxon>Cephalochordata</taxon>
        <taxon>Leptocardii</taxon>
        <taxon>Amphioxiformes</taxon>
        <taxon>Branchiostomatidae</taxon>
        <taxon>Branchiostoma</taxon>
    </lineage>
</organism>
<comment type="function">
    <text evidence="5">May play a role in the regulation of cytokinesis. May play a role in signaling by stimulating protein glycosylation. Induces neuritogenesis by activating the Ras-MAP kinase pathway and is necessary for the survival of cerebellar neurons. Does not appear to play a major role in ciliogenesis.</text>
</comment>
<accession>A0A6P4YXX1</accession>
<dbReference type="GeneID" id="109477393"/>
<name>A0A6P4YXX1_BRABE</name>
<evidence type="ECO:0000313" key="8">
    <source>
        <dbReference type="RefSeq" id="XP_019634200.1"/>
    </source>
</evidence>
<dbReference type="GO" id="GO:0051301">
    <property type="term" value="P:cell division"/>
    <property type="evidence" value="ECO:0007669"/>
    <property type="project" value="UniProtKB-KW"/>
</dbReference>
<sequence length="502" mass="55124">MADENTSLGSLRSCAEVLNEYATKGELIVEVIGCRRLQENIEILTELLKSQENRTILPESVFQDASCLLEAVLQHLESSPPDGWSQGVLGTSTECFRFLRNSCVSCQANQLRVLNADLVPTTTAIVTLLAKQPELSNGSLEAADLVVQVSSSQMLALRCAVQLLGNLSSGNPSSQDVVWQAAYPDVFLSALGCPDPTAAGYCCMVLHVCLNDTTMQQLVLDTKGRLLVQTVLDLCERQPDLDWGLLLVTEKFLMSKFFLPNVYSTLPLETRIILLDIISAKIGESESSSPGEEEDQVLPVFVLEFLAAEFQENFQTILSVGENTENLEAVIIMKLLKVLCLGTGQQEKYMELIRMESLLASGVELLRLTTAAGKLGDNIFSQTQKMVPPDSPDDVHPVHGLKRDLIRLLGNMCFQNTSNQDKVRELEGIPLILDHCSIDDHNPYISQWAIFTIRNLCEGNHDNQAVIAGLENKGLADNIALNDFGIEVTEDDGKLVVKSADK</sequence>
<keyword evidence="3" id="KW-0132">Cell division</keyword>
<dbReference type="Pfam" id="PF09759">
    <property type="entry name" value="Atx10homo_assoc"/>
    <property type="match status" value="1"/>
</dbReference>
<reference evidence="8" key="1">
    <citation type="submission" date="2025-08" db="UniProtKB">
        <authorList>
            <consortium name="RefSeq"/>
        </authorList>
    </citation>
    <scope>IDENTIFICATION</scope>
    <source>
        <tissue evidence="8">Gonad</tissue>
    </source>
</reference>
<evidence type="ECO:0000256" key="4">
    <source>
        <dbReference type="ARBA" id="ARBA00023306"/>
    </source>
</evidence>
<evidence type="ECO:0000259" key="6">
    <source>
        <dbReference type="Pfam" id="PF09759"/>
    </source>
</evidence>
<dbReference type="Gene3D" id="1.25.10.10">
    <property type="entry name" value="Leucine-rich Repeat Variant"/>
    <property type="match status" value="2"/>
</dbReference>
<proteinExistence type="inferred from homology"/>
<dbReference type="PANTHER" id="PTHR13255:SF0">
    <property type="entry name" value="ATAXIN-10"/>
    <property type="match status" value="1"/>
</dbReference>
<dbReference type="PANTHER" id="PTHR13255">
    <property type="entry name" value="ATAXIN-10"/>
    <property type="match status" value="1"/>
</dbReference>
<evidence type="ECO:0000256" key="2">
    <source>
        <dbReference type="ARBA" id="ARBA00018804"/>
    </source>
</evidence>
<dbReference type="GO" id="GO:0031175">
    <property type="term" value="P:neuron projection development"/>
    <property type="evidence" value="ECO:0007669"/>
    <property type="project" value="TreeGrafter"/>
</dbReference>
<gene>
    <name evidence="8" type="primary">LOC109477393</name>
</gene>
<dbReference type="Proteomes" id="UP000515135">
    <property type="component" value="Unplaced"/>
</dbReference>
<dbReference type="GO" id="GO:0005829">
    <property type="term" value="C:cytosol"/>
    <property type="evidence" value="ECO:0007669"/>
    <property type="project" value="TreeGrafter"/>
</dbReference>
<dbReference type="RefSeq" id="XP_019634200.1">
    <property type="nucleotide sequence ID" value="XM_019778641.1"/>
</dbReference>
<feature type="domain" description="Ataxin-10" evidence="6">
    <location>
        <begin position="401"/>
        <end position="497"/>
    </location>
</feature>
<evidence type="ECO:0000313" key="7">
    <source>
        <dbReference type="Proteomes" id="UP000515135"/>
    </source>
</evidence>
<dbReference type="OrthoDB" id="379794at2759"/>
<dbReference type="SUPFAM" id="SSF48371">
    <property type="entry name" value="ARM repeat"/>
    <property type="match status" value="1"/>
</dbReference>
<dbReference type="AlphaFoldDB" id="A0A6P4YXX1"/>
<keyword evidence="4" id="KW-0131">Cell cycle</keyword>
<dbReference type="InterPro" id="IPR051374">
    <property type="entry name" value="Ataxin-10/CTR86_families"/>
</dbReference>